<dbReference type="AlphaFoldDB" id="A0A016WK31"/>
<proteinExistence type="predicted"/>
<dbReference type="EMBL" id="JARK01000225">
    <property type="protein sequence ID" value="EYC40179.1"/>
    <property type="molecule type" value="Genomic_DNA"/>
</dbReference>
<gene>
    <name evidence="1" type="primary">Acey_s0625.g793</name>
    <name evidence="1" type="ORF">Y032_0625g793</name>
</gene>
<protein>
    <recommendedName>
        <fullName evidence="3">ABC transporter domain-containing protein</fullName>
    </recommendedName>
</protein>
<reference evidence="2" key="1">
    <citation type="journal article" date="2015" name="Nat. Genet.">
        <title>The genome and transcriptome of the zoonotic hookworm Ancylostoma ceylanicum identify infection-specific gene families.</title>
        <authorList>
            <person name="Schwarz E.M."/>
            <person name="Hu Y."/>
            <person name="Antoshechkin I."/>
            <person name="Miller M.M."/>
            <person name="Sternberg P.W."/>
            <person name="Aroian R.V."/>
        </authorList>
    </citation>
    <scope>NUCLEOTIDE SEQUENCE</scope>
    <source>
        <strain evidence="2">HY135</strain>
    </source>
</reference>
<evidence type="ECO:0000313" key="1">
    <source>
        <dbReference type="EMBL" id="EYC40179.1"/>
    </source>
</evidence>
<evidence type="ECO:0000313" key="2">
    <source>
        <dbReference type="Proteomes" id="UP000024635"/>
    </source>
</evidence>
<comment type="caution">
    <text evidence="1">The sequence shown here is derived from an EMBL/GenBank/DDBJ whole genome shotgun (WGS) entry which is preliminary data.</text>
</comment>
<dbReference type="OrthoDB" id="10255969at2759"/>
<keyword evidence="2" id="KW-1185">Reference proteome</keyword>
<accession>A0A016WK31</accession>
<organism evidence="1 2">
    <name type="scientific">Ancylostoma ceylanicum</name>
    <dbReference type="NCBI Taxonomy" id="53326"/>
    <lineage>
        <taxon>Eukaryota</taxon>
        <taxon>Metazoa</taxon>
        <taxon>Ecdysozoa</taxon>
        <taxon>Nematoda</taxon>
        <taxon>Chromadorea</taxon>
        <taxon>Rhabditida</taxon>
        <taxon>Rhabditina</taxon>
        <taxon>Rhabditomorpha</taxon>
        <taxon>Strongyloidea</taxon>
        <taxon>Ancylostomatidae</taxon>
        <taxon>Ancylostomatinae</taxon>
        <taxon>Ancylostoma</taxon>
    </lineage>
</organism>
<sequence>MRRQPAVAAIAPIAGEVCRYSETHLTQLLNTPSATNSVKLHVHAQVVNAVSSKFPDAALVTLQEDSLNLKWNIPTKPDDRMSTLLGTVQSLAEEIPIRDFCLSQASLEDVFVILNHKYKEEEENRI</sequence>
<dbReference type="STRING" id="53326.A0A016WK31"/>
<dbReference type="Proteomes" id="UP000024635">
    <property type="component" value="Unassembled WGS sequence"/>
</dbReference>
<evidence type="ECO:0008006" key="3">
    <source>
        <dbReference type="Google" id="ProtNLM"/>
    </source>
</evidence>
<name>A0A016WK31_9BILA</name>